<proteinExistence type="inferred from homology"/>
<dbReference type="EMBL" id="BLRU01000128">
    <property type="protein sequence ID" value="GFP19722.1"/>
    <property type="molecule type" value="Genomic_DNA"/>
</dbReference>
<evidence type="ECO:0000256" key="14">
    <source>
        <dbReference type="ARBA" id="ARBA00042443"/>
    </source>
</evidence>
<keyword evidence="6" id="KW-0133">Cell shape</keyword>
<evidence type="ECO:0000256" key="15">
    <source>
        <dbReference type="ARBA" id="ARBA00042842"/>
    </source>
</evidence>
<evidence type="ECO:0000256" key="8">
    <source>
        <dbReference type="ARBA" id="ARBA00023306"/>
    </source>
</evidence>
<dbReference type="GO" id="GO:0005737">
    <property type="term" value="C:cytoplasm"/>
    <property type="evidence" value="ECO:0007669"/>
    <property type="project" value="UniProtKB-SubCell"/>
</dbReference>
<dbReference type="RefSeq" id="WP_176237032.1">
    <property type="nucleotide sequence ID" value="NZ_BLRU01000128.1"/>
</dbReference>
<dbReference type="EC" id="2.5.1.7" evidence="12"/>
<evidence type="ECO:0000256" key="11">
    <source>
        <dbReference type="ARBA" id="ARBA00038367"/>
    </source>
</evidence>
<comment type="subcellular location">
    <subcellularLocation>
        <location evidence="1">Cytoplasm</location>
    </subcellularLocation>
</comment>
<accession>A0A6V8NHD6</accession>
<evidence type="ECO:0000256" key="5">
    <source>
        <dbReference type="ARBA" id="ARBA00022679"/>
    </source>
</evidence>
<evidence type="ECO:0000256" key="3">
    <source>
        <dbReference type="ARBA" id="ARBA00022490"/>
    </source>
</evidence>
<evidence type="ECO:0000256" key="9">
    <source>
        <dbReference type="ARBA" id="ARBA00023316"/>
    </source>
</evidence>
<dbReference type="AlphaFoldDB" id="A0A6V8NHD6"/>
<dbReference type="GO" id="GO:0071555">
    <property type="term" value="P:cell wall organization"/>
    <property type="evidence" value="ECO:0007669"/>
    <property type="project" value="UniProtKB-KW"/>
</dbReference>
<feature type="domain" description="Enolpyruvate transferase" evidence="17">
    <location>
        <begin position="16"/>
        <end position="215"/>
    </location>
</feature>
<reference evidence="18" key="1">
    <citation type="journal article" date="2020" name="Front. Microbiol.">
        <title>Single-cell genomics of novel Actinobacteria with the Wood-Ljungdahl pathway discovered in a serpentinizing system.</title>
        <authorList>
            <person name="Merino N."/>
            <person name="Kawai M."/>
            <person name="Boyd E.S."/>
            <person name="Colman D.R."/>
            <person name="McGlynn S.E."/>
            <person name="Nealson K.H."/>
            <person name="Kurokawa K."/>
            <person name="Hongoh Y."/>
        </authorList>
    </citation>
    <scope>NUCLEOTIDE SEQUENCE [LARGE SCALE GENOMIC DNA]</scope>
    <source>
        <strain evidence="18">S03</strain>
    </source>
</reference>
<sequence>MVIEQEGEKIERYVIRGGNRLEGVVKVGGAKNSILPILAAALLNKRSEEIILTNVPRIRDVAKMVEILRSLGVSVTWSGSNMAVSTSNVHSYLIDEKLTREMRSTVFLMGALLGRLGEVCISRPGGCAIGHRPIGRHLKGLTALGVQFREQQQGYLYGSSVRLTGADIHLDYPSVGATENIMLAAVYAQGITTIANAAKEPEIVDLQNFLNKMGTRSNGRGY</sequence>
<keyword evidence="3" id="KW-0963">Cytoplasm</keyword>
<evidence type="ECO:0000256" key="1">
    <source>
        <dbReference type="ARBA" id="ARBA00004496"/>
    </source>
</evidence>
<dbReference type="Pfam" id="PF00275">
    <property type="entry name" value="EPSP_synthase"/>
    <property type="match status" value="1"/>
</dbReference>
<dbReference type="PANTHER" id="PTHR43783:SF1">
    <property type="entry name" value="UDP-N-ACETYLGLUCOSAMINE 1-CARBOXYVINYLTRANSFERASE"/>
    <property type="match status" value="1"/>
</dbReference>
<evidence type="ECO:0000256" key="2">
    <source>
        <dbReference type="ARBA" id="ARBA00004752"/>
    </source>
</evidence>
<comment type="caution">
    <text evidence="18">The sequence shown here is derived from an EMBL/GenBank/DDBJ whole genome shotgun (WGS) entry which is preliminary data.</text>
</comment>
<organism evidence="18">
    <name type="scientific">Candidatus Hakubella thermalkaliphila</name>
    <dbReference type="NCBI Taxonomy" id="2754717"/>
    <lineage>
        <taxon>Bacteria</taxon>
        <taxon>Bacillati</taxon>
        <taxon>Actinomycetota</taxon>
        <taxon>Actinomycetota incertae sedis</taxon>
        <taxon>Candidatus Hakubellales</taxon>
        <taxon>Candidatus Hakubellaceae</taxon>
        <taxon>Candidatus Hakubella</taxon>
    </lineage>
</organism>
<keyword evidence="8" id="KW-0131">Cell cycle</keyword>
<evidence type="ECO:0000256" key="16">
    <source>
        <dbReference type="ARBA" id="ARBA00047527"/>
    </source>
</evidence>
<keyword evidence="5 18" id="KW-0808">Transferase</keyword>
<comment type="similarity">
    <text evidence="11">Belongs to the EPSP synthase family. MurA subfamily.</text>
</comment>
<comment type="catalytic activity">
    <reaction evidence="16">
        <text>phosphoenolpyruvate + UDP-N-acetyl-alpha-D-glucosamine = UDP-N-acetyl-3-O-(1-carboxyvinyl)-alpha-D-glucosamine + phosphate</text>
        <dbReference type="Rhea" id="RHEA:18681"/>
        <dbReference type="ChEBI" id="CHEBI:43474"/>
        <dbReference type="ChEBI" id="CHEBI:57705"/>
        <dbReference type="ChEBI" id="CHEBI:58702"/>
        <dbReference type="ChEBI" id="CHEBI:68483"/>
        <dbReference type="EC" id="2.5.1.7"/>
    </reaction>
</comment>
<dbReference type="GO" id="GO:0008360">
    <property type="term" value="P:regulation of cell shape"/>
    <property type="evidence" value="ECO:0007669"/>
    <property type="project" value="UniProtKB-KW"/>
</dbReference>
<keyword evidence="4" id="KW-0132">Cell division</keyword>
<dbReference type="InterPro" id="IPR050068">
    <property type="entry name" value="MurA_subfamily"/>
</dbReference>
<dbReference type="SUPFAM" id="SSF55205">
    <property type="entry name" value="EPT/RTPC-like"/>
    <property type="match status" value="1"/>
</dbReference>
<dbReference type="InterPro" id="IPR036968">
    <property type="entry name" value="Enolpyruvate_Tfrase_sf"/>
</dbReference>
<comment type="pathway">
    <text evidence="2">Cell wall biogenesis; peptidoglycan biosynthesis.</text>
</comment>
<evidence type="ECO:0000256" key="10">
    <source>
        <dbReference type="ARBA" id="ARBA00037534"/>
    </source>
</evidence>
<evidence type="ECO:0000256" key="7">
    <source>
        <dbReference type="ARBA" id="ARBA00022984"/>
    </source>
</evidence>
<evidence type="ECO:0000313" key="18">
    <source>
        <dbReference type="EMBL" id="GFP19722.1"/>
    </source>
</evidence>
<gene>
    <name evidence="18" type="ORF">HKBW3S03_01227</name>
</gene>
<dbReference type="Proteomes" id="UP000574717">
    <property type="component" value="Unassembled WGS sequence"/>
</dbReference>
<evidence type="ECO:0000256" key="6">
    <source>
        <dbReference type="ARBA" id="ARBA00022960"/>
    </source>
</evidence>
<evidence type="ECO:0000259" key="17">
    <source>
        <dbReference type="Pfam" id="PF00275"/>
    </source>
</evidence>
<evidence type="ECO:0000256" key="12">
    <source>
        <dbReference type="ARBA" id="ARBA00039108"/>
    </source>
</evidence>
<keyword evidence="9" id="KW-0961">Cell wall biogenesis/degradation</keyword>
<evidence type="ECO:0000256" key="4">
    <source>
        <dbReference type="ARBA" id="ARBA00022618"/>
    </source>
</evidence>
<dbReference type="GO" id="GO:0008760">
    <property type="term" value="F:UDP-N-acetylglucosamine 1-carboxyvinyltransferase activity"/>
    <property type="evidence" value="ECO:0007669"/>
    <property type="project" value="UniProtKB-EC"/>
</dbReference>
<evidence type="ECO:0000256" key="13">
    <source>
        <dbReference type="ARBA" id="ARBA00039754"/>
    </source>
</evidence>
<protein>
    <recommendedName>
        <fullName evidence="13">UDP-N-acetylglucosamine 1-carboxyvinyltransferase</fullName>
        <ecNumber evidence="12">2.5.1.7</ecNumber>
    </recommendedName>
    <alternativeName>
        <fullName evidence="14">Enoylpyruvate transferase</fullName>
    </alternativeName>
    <alternativeName>
        <fullName evidence="15">UDP-N-acetylglucosamine enolpyruvyl transferase</fullName>
    </alternativeName>
</protein>
<dbReference type="GO" id="GO:0051301">
    <property type="term" value="P:cell division"/>
    <property type="evidence" value="ECO:0007669"/>
    <property type="project" value="UniProtKB-KW"/>
</dbReference>
<comment type="function">
    <text evidence="10">Cell wall formation. Adds enolpyruvyl to UDP-N-acetylglucosamine.</text>
</comment>
<dbReference type="Gene3D" id="3.65.10.10">
    <property type="entry name" value="Enolpyruvate transferase domain"/>
    <property type="match status" value="2"/>
</dbReference>
<name>A0A6V8NHD6_9ACTN</name>
<dbReference type="GO" id="GO:0009252">
    <property type="term" value="P:peptidoglycan biosynthetic process"/>
    <property type="evidence" value="ECO:0007669"/>
    <property type="project" value="UniProtKB-KW"/>
</dbReference>
<keyword evidence="7" id="KW-0573">Peptidoglycan synthesis</keyword>
<dbReference type="InterPro" id="IPR013792">
    <property type="entry name" value="RNA3'P_cycl/enolpyr_Trfase_a/b"/>
</dbReference>
<dbReference type="InterPro" id="IPR001986">
    <property type="entry name" value="Enolpyruvate_Tfrase_dom"/>
</dbReference>
<dbReference type="PANTHER" id="PTHR43783">
    <property type="entry name" value="UDP-N-ACETYLGLUCOSAMINE 1-CARBOXYVINYLTRANSFERASE"/>
    <property type="match status" value="1"/>
</dbReference>